<keyword evidence="5 6" id="KW-0472">Membrane</keyword>
<dbReference type="OrthoDB" id="9799225at2"/>
<organism evidence="7 8">
    <name type="scientific">Litorimonas taeanensis</name>
    <dbReference type="NCBI Taxonomy" id="568099"/>
    <lineage>
        <taxon>Bacteria</taxon>
        <taxon>Pseudomonadati</taxon>
        <taxon>Pseudomonadota</taxon>
        <taxon>Alphaproteobacteria</taxon>
        <taxon>Maricaulales</taxon>
        <taxon>Robiginitomaculaceae</taxon>
    </lineage>
</organism>
<dbReference type="InParanoid" id="A0A420WDP4"/>
<evidence type="ECO:0000256" key="5">
    <source>
        <dbReference type="ARBA" id="ARBA00023136"/>
    </source>
</evidence>
<dbReference type="InterPro" id="IPR002549">
    <property type="entry name" value="AI-2E-like"/>
</dbReference>
<accession>A0A420WDP4</accession>
<dbReference type="RefSeq" id="WP_121101376.1">
    <property type="nucleotide sequence ID" value="NZ_RBII01000002.1"/>
</dbReference>
<feature type="transmembrane region" description="Helical" evidence="6">
    <location>
        <begin position="202"/>
        <end position="224"/>
    </location>
</feature>
<evidence type="ECO:0000256" key="3">
    <source>
        <dbReference type="ARBA" id="ARBA00022692"/>
    </source>
</evidence>
<feature type="transmembrane region" description="Helical" evidence="6">
    <location>
        <begin position="12"/>
        <end position="30"/>
    </location>
</feature>
<dbReference type="AlphaFoldDB" id="A0A420WDP4"/>
<proteinExistence type="inferred from homology"/>
<dbReference type="Pfam" id="PF01594">
    <property type="entry name" value="AI-2E_transport"/>
    <property type="match status" value="1"/>
</dbReference>
<sequence length="367" mass="39750">MAESENRTTDPAVRASLLFIAFILGIAGLYVIRDLITPFALAVFIWLIIDAFARWMDRLSPKFPYWVALIIAVLTVVAAFIGIGFIIADTASDIVKQAPLYEAKLQMMFEWVGGITGQENLSVSTLNDRFGLSEKLQSGLAGFASSIQGVLGNISFIAIYVAFLFAAQSSFPKKMDDLFPDRSRRAQAHKVGERIRHSIEKYLGVQTIISLMQTVVSYIAMVALGLDNALFWALVIFILNYIPIVGGLAAVALPVIFAAVQFDSVGRIGILAGALFGAQFIIGNTIQPKMMGDSMNLSALVVVLSLTLWGALWGGVGAFLSAPLTVIIMIVLAQFPTTRWIAVLLSADGQPDLDPYEKQAKNAVPSL</sequence>
<keyword evidence="8" id="KW-1185">Reference proteome</keyword>
<reference evidence="7 8" key="1">
    <citation type="submission" date="2018-10" db="EMBL/GenBank/DDBJ databases">
        <title>Genomic Encyclopedia of Type Strains, Phase IV (KMG-IV): sequencing the most valuable type-strain genomes for metagenomic binning, comparative biology and taxonomic classification.</title>
        <authorList>
            <person name="Goeker M."/>
        </authorList>
    </citation>
    <scope>NUCLEOTIDE SEQUENCE [LARGE SCALE GENOMIC DNA]</scope>
    <source>
        <strain evidence="7 8">DSM 22008</strain>
    </source>
</reference>
<evidence type="ECO:0000313" key="7">
    <source>
        <dbReference type="EMBL" id="RKQ69154.1"/>
    </source>
</evidence>
<gene>
    <name evidence="7" type="ORF">DES40_1941</name>
</gene>
<dbReference type="PANTHER" id="PTHR21716">
    <property type="entry name" value="TRANSMEMBRANE PROTEIN"/>
    <property type="match status" value="1"/>
</dbReference>
<keyword evidence="3 6" id="KW-0812">Transmembrane</keyword>
<feature type="transmembrane region" description="Helical" evidence="6">
    <location>
        <begin position="65"/>
        <end position="88"/>
    </location>
</feature>
<protein>
    <submittedName>
        <fullName evidence="7">Putative PurR-regulated permease PerM</fullName>
    </submittedName>
</protein>
<dbReference type="Proteomes" id="UP000282211">
    <property type="component" value="Unassembled WGS sequence"/>
</dbReference>
<dbReference type="GO" id="GO:0055085">
    <property type="term" value="P:transmembrane transport"/>
    <property type="evidence" value="ECO:0007669"/>
    <property type="project" value="TreeGrafter"/>
</dbReference>
<feature type="transmembrane region" description="Helical" evidence="6">
    <location>
        <begin position="268"/>
        <end position="286"/>
    </location>
</feature>
<keyword evidence="4 6" id="KW-1133">Transmembrane helix</keyword>
<feature type="transmembrane region" description="Helical" evidence="6">
    <location>
        <begin position="36"/>
        <end position="53"/>
    </location>
</feature>
<dbReference type="EMBL" id="RBII01000002">
    <property type="protein sequence ID" value="RKQ69154.1"/>
    <property type="molecule type" value="Genomic_DNA"/>
</dbReference>
<name>A0A420WDP4_9PROT</name>
<comment type="similarity">
    <text evidence="2">Belongs to the autoinducer-2 exporter (AI-2E) (TC 2.A.86) family.</text>
</comment>
<evidence type="ECO:0000313" key="8">
    <source>
        <dbReference type="Proteomes" id="UP000282211"/>
    </source>
</evidence>
<evidence type="ECO:0000256" key="2">
    <source>
        <dbReference type="ARBA" id="ARBA00009773"/>
    </source>
</evidence>
<feature type="transmembrane region" description="Helical" evidence="6">
    <location>
        <begin position="140"/>
        <end position="165"/>
    </location>
</feature>
<dbReference type="FunCoup" id="A0A420WDP4">
    <property type="interactions" value="269"/>
</dbReference>
<evidence type="ECO:0000256" key="4">
    <source>
        <dbReference type="ARBA" id="ARBA00022989"/>
    </source>
</evidence>
<evidence type="ECO:0000256" key="6">
    <source>
        <dbReference type="SAM" id="Phobius"/>
    </source>
</evidence>
<dbReference type="GO" id="GO:0016020">
    <property type="term" value="C:membrane"/>
    <property type="evidence" value="ECO:0007669"/>
    <property type="project" value="UniProtKB-SubCell"/>
</dbReference>
<dbReference type="PANTHER" id="PTHR21716:SF64">
    <property type="entry name" value="AI-2 TRANSPORT PROTEIN TQSA"/>
    <property type="match status" value="1"/>
</dbReference>
<feature type="transmembrane region" description="Helical" evidence="6">
    <location>
        <begin position="230"/>
        <end position="256"/>
    </location>
</feature>
<evidence type="ECO:0000256" key="1">
    <source>
        <dbReference type="ARBA" id="ARBA00004141"/>
    </source>
</evidence>
<comment type="caution">
    <text evidence="7">The sequence shown here is derived from an EMBL/GenBank/DDBJ whole genome shotgun (WGS) entry which is preliminary data.</text>
</comment>
<feature type="transmembrane region" description="Helical" evidence="6">
    <location>
        <begin position="306"/>
        <end position="332"/>
    </location>
</feature>
<comment type="subcellular location">
    <subcellularLocation>
        <location evidence="1">Membrane</location>
        <topology evidence="1">Multi-pass membrane protein</topology>
    </subcellularLocation>
</comment>